<dbReference type="RefSeq" id="WP_192760314.1">
    <property type="nucleotide sequence ID" value="NZ_JADBDZ010000001.1"/>
</dbReference>
<feature type="compositionally biased region" description="Basic and acidic residues" evidence="1">
    <location>
        <begin position="1"/>
        <end position="30"/>
    </location>
</feature>
<feature type="region of interest" description="Disordered" evidence="1">
    <location>
        <begin position="1"/>
        <end position="34"/>
    </location>
</feature>
<evidence type="ECO:0000313" key="4">
    <source>
        <dbReference type="Proteomes" id="UP000627838"/>
    </source>
</evidence>
<feature type="domain" description="Beta-lactamase-related" evidence="2">
    <location>
        <begin position="8"/>
        <end position="78"/>
    </location>
</feature>
<dbReference type="Pfam" id="PF00144">
    <property type="entry name" value="Beta-lactamase"/>
    <property type="match status" value="1"/>
</dbReference>
<dbReference type="Gene3D" id="3.40.710.10">
    <property type="entry name" value="DD-peptidase/beta-lactamase superfamily"/>
    <property type="match status" value="1"/>
</dbReference>
<keyword evidence="4" id="KW-1185">Reference proteome</keyword>
<accession>A0ABR9JTD8</accession>
<dbReference type="InterPro" id="IPR001466">
    <property type="entry name" value="Beta-lactam-related"/>
</dbReference>
<evidence type="ECO:0000313" key="3">
    <source>
        <dbReference type="EMBL" id="MBE1533837.1"/>
    </source>
</evidence>
<gene>
    <name evidence="3" type="ORF">H4W34_003670</name>
</gene>
<dbReference type="InterPro" id="IPR012338">
    <property type="entry name" value="Beta-lactam/transpept-like"/>
</dbReference>
<sequence length="102" mass="11083">MVVSVKGKDGKTRDYSAGVGDRETGEEPPKNAHVRVGSNTKTFTAVAVLQPVGEGKVKLDEPIDTYLPGAIVKKTDDMEAMTEEFMKKHETVMNVVETAICE</sequence>
<protein>
    <submittedName>
        <fullName evidence="3">CubicO group peptidase (Beta-lactamase class C family)</fullName>
    </submittedName>
</protein>
<dbReference type="EMBL" id="JADBDZ010000001">
    <property type="protein sequence ID" value="MBE1533837.1"/>
    <property type="molecule type" value="Genomic_DNA"/>
</dbReference>
<reference evidence="3 4" key="1">
    <citation type="submission" date="2020-10" db="EMBL/GenBank/DDBJ databases">
        <title>Sequencing the genomes of 1000 actinobacteria strains.</title>
        <authorList>
            <person name="Klenk H.-P."/>
        </authorList>
    </citation>
    <scope>NUCLEOTIDE SEQUENCE [LARGE SCALE GENOMIC DNA]</scope>
    <source>
        <strain evidence="3 4">DSM 46744</strain>
    </source>
</reference>
<evidence type="ECO:0000256" key="1">
    <source>
        <dbReference type="SAM" id="MobiDB-lite"/>
    </source>
</evidence>
<comment type="caution">
    <text evidence="3">The sequence shown here is derived from an EMBL/GenBank/DDBJ whole genome shotgun (WGS) entry which is preliminary data.</text>
</comment>
<proteinExistence type="predicted"/>
<dbReference type="SUPFAM" id="SSF56601">
    <property type="entry name" value="beta-lactamase/transpeptidase-like"/>
    <property type="match status" value="1"/>
</dbReference>
<dbReference type="Proteomes" id="UP000627838">
    <property type="component" value="Unassembled WGS sequence"/>
</dbReference>
<name>A0ABR9JTD8_9ACTN</name>
<evidence type="ECO:0000259" key="2">
    <source>
        <dbReference type="Pfam" id="PF00144"/>
    </source>
</evidence>
<organism evidence="3 4">
    <name type="scientific">Actinomadura algeriensis</name>
    <dbReference type="NCBI Taxonomy" id="1679523"/>
    <lineage>
        <taxon>Bacteria</taxon>
        <taxon>Bacillati</taxon>
        <taxon>Actinomycetota</taxon>
        <taxon>Actinomycetes</taxon>
        <taxon>Streptosporangiales</taxon>
        <taxon>Thermomonosporaceae</taxon>
        <taxon>Actinomadura</taxon>
    </lineage>
</organism>